<proteinExistence type="predicted"/>
<evidence type="ECO:0000313" key="2">
    <source>
        <dbReference type="Proteomes" id="UP000439903"/>
    </source>
</evidence>
<dbReference type="OrthoDB" id="2445813at2759"/>
<dbReference type="EMBL" id="WTPW01000936">
    <property type="protein sequence ID" value="KAF0468751.1"/>
    <property type="molecule type" value="Genomic_DNA"/>
</dbReference>
<comment type="caution">
    <text evidence="1">The sequence shown here is derived from an EMBL/GenBank/DDBJ whole genome shotgun (WGS) entry which is preliminary data.</text>
</comment>
<organism evidence="1 2">
    <name type="scientific">Gigaspora margarita</name>
    <dbReference type="NCBI Taxonomy" id="4874"/>
    <lineage>
        <taxon>Eukaryota</taxon>
        <taxon>Fungi</taxon>
        <taxon>Fungi incertae sedis</taxon>
        <taxon>Mucoromycota</taxon>
        <taxon>Glomeromycotina</taxon>
        <taxon>Glomeromycetes</taxon>
        <taxon>Diversisporales</taxon>
        <taxon>Gigasporaceae</taxon>
        <taxon>Gigaspora</taxon>
    </lineage>
</organism>
<accession>A0A8H3XJZ6</accession>
<reference evidence="1 2" key="1">
    <citation type="journal article" date="2019" name="Environ. Microbiol.">
        <title>At the nexus of three kingdoms: the genome of the mycorrhizal fungus Gigaspora margarita provides insights into plant, endobacterial and fungal interactions.</title>
        <authorList>
            <person name="Venice F."/>
            <person name="Ghignone S."/>
            <person name="Salvioli di Fossalunga A."/>
            <person name="Amselem J."/>
            <person name="Novero M."/>
            <person name="Xianan X."/>
            <person name="Sedzielewska Toro K."/>
            <person name="Morin E."/>
            <person name="Lipzen A."/>
            <person name="Grigoriev I.V."/>
            <person name="Henrissat B."/>
            <person name="Martin F.M."/>
            <person name="Bonfante P."/>
        </authorList>
    </citation>
    <scope>NUCLEOTIDE SEQUENCE [LARGE SCALE GENOMIC DNA]</scope>
    <source>
        <strain evidence="1 2">BEG34</strain>
    </source>
</reference>
<name>A0A8H3XJZ6_GIGMA</name>
<keyword evidence="2" id="KW-1185">Reference proteome</keyword>
<sequence length="85" mass="8955">MNTLTSIGVDKGIGADKVIEVDNGIGADNGIEVNNSIGADKCIGVDNGIEIDYTELNINSYGANQDTTTLANHMDNENPCEVNQI</sequence>
<gene>
    <name evidence="1" type="ORF">F8M41_025756</name>
</gene>
<evidence type="ECO:0000313" key="1">
    <source>
        <dbReference type="EMBL" id="KAF0468751.1"/>
    </source>
</evidence>
<dbReference type="AlphaFoldDB" id="A0A8H3XJZ6"/>
<dbReference type="Proteomes" id="UP000439903">
    <property type="component" value="Unassembled WGS sequence"/>
</dbReference>
<protein>
    <submittedName>
        <fullName evidence="1">Uncharacterized protein</fullName>
    </submittedName>
</protein>